<keyword evidence="4 17" id="KW-0732">Signal</keyword>
<dbReference type="GO" id="GO:0005615">
    <property type="term" value="C:extracellular space"/>
    <property type="evidence" value="ECO:0007669"/>
    <property type="project" value="TreeGrafter"/>
</dbReference>
<dbReference type="InterPro" id="IPR018487">
    <property type="entry name" value="Hemopexin-like_repeat"/>
</dbReference>
<evidence type="ECO:0000256" key="4">
    <source>
        <dbReference type="ARBA" id="ARBA00022729"/>
    </source>
</evidence>
<dbReference type="InterPro" id="IPR036365">
    <property type="entry name" value="PGBD-like_sf"/>
</dbReference>
<feature type="repeat" description="Hemopexin" evidence="15">
    <location>
        <begin position="446"/>
        <end position="495"/>
    </location>
</feature>
<evidence type="ECO:0000313" key="19">
    <source>
        <dbReference type="EMBL" id="JAI58232.1"/>
    </source>
</evidence>
<evidence type="ECO:0000256" key="11">
    <source>
        <dbReference type="ARBA" id="ARBA00023157"/>
    </source>
</evidence>
<feature type="repeat" description="Hemopexin" evidence="15">
    <location>
        <begin position="304"/>
        <end position="349"/>
    </location>
</feature>
<feature type="binding site" evidence="13">
    <location>
        <position position="356"/>
    </location>
    <ligand>
        <name>Ca(2+)</name>
        <dbReference type="ChEBI" id="CHEBI:29108"/>
        <label>5</label>
    </ligand>
</feature>
<feature type="binding site" evidence="13">
    <location>
        <position position="207"/>
    </location>
    <ligand>
        <name>Ca(2+)</name>
        <dbReference type="ChEBI" id="CHEBI:29108"/>
        <label>1</label>
    </ligand>
</feature>
<feature type="binding site" evidence="13">
    <location>
        <position position="402"/>
    </location>
    <ligand>
        <name>Ca(2+)</name>
        <dbReference type="ChEBI" id="CHEBI:29108"/>
        <label>5</label>
    </ligand>
</feature>
<dbReference type="CDD" id="cd00094">
    <property type="entry name" value="HX"/>
    <property type="match status" value="1"/>
</dbReference>
<dbReference type="InterPro" id="IPR006026">
    <property type="entry name" value="Peptidase_Metallo"/>
</dbReference>
<feature type="binding site" evidence="13">
    <location>
        <position position="308"/>
    </location>
    <ligand>
        <name>Ca(2+)</name>
        <dbReference type="ChEBI" id="CHEBI:29108"/>
        <label>4</label>
    </ligand>
</feature>
<keyword evidence="3 13" id="KW-0479">Metal-binding</keyword>
<protein>
    <recommendedName>
        <fullName evidence="18">Peptidase metallopeptidase domain-containing protein</fullName>
    </recommendedName>
</protein>
<dbReference type="GO" id="GO:0004222">
    <property type="term" value="F:metalloendopeptidase activity"/>
    <property type="evidence" value="ECO:0007669"/>
    <property type="project" value="InterPro"/>
</dbReference>
<feature type="binding site" evidence="13">
    <location>
        <position position="229"/>
    </location>
    <ligand>
        <name>Zn(2+)</name>
        <dbReference type="ChEBI" id="CHEBI:29105"/>
        <label>2</label>
        <note>catalytic</note>
    </ligand>
</feature>
<dbReference type="Pfam" id="PF01471">
    <property type="entry name" value="PG_binding_1"/>
    <property type="match status" value="1"/>
</dbReference>
<feature type="binding site" evidence="13">
    <location>
        <position position="235"/>
    </location>
    <ligand>
        <name>Zn(2+)</name>
        <dbReference type="ChEBI" id="CHEBI:29105"/>
        <label>2</label>
        <note>catalytic</note>
    </ligand>
</feature>
<dbReference type="Gene3D" id="2.110.10.10">
    <property type="entry name" value="Hemopexin-like domain"/>
    <property type="match status" value="1"/>
</dbReference>
<dbReference type="GO" id="GO:0008270">
    <property type="term" value="F:zinc ion binding"/>
    <property type="evidence" value="ECO:0007669"/>
    <property type="project" value="InterPro"/>
</dbReference>
<feature type="compositionally biased region" description="Low complexity" evidence="16">
    <location>
        <begin position="274"/>
        <end position="289"/>
    </location>
</feature>
<feature type="domain" description="Peptidase metallopeptidase" evidence="18">
    <location>
        <begin position="113"/>
        <end position="270"/>
    </location>
</feature>
<comment type="similarity">
    <text evidence="1">Belongs to the peptidase M10A family.</text>
</comment>
<feature type="region of interest" description="Disordered" evidence="16">
    <location>
        <begin position="271"/>
        <end position="295"/>
    </location>
</feature>
<feature type="chain" id="PRO_5006016702" description="Peptidase metallopeptidase domain-containing protein" evidence="17">
    <location>
        <begin position="21"/>
        <end position="631"/>
    </location>
</feature>
<evidence type="ECO:0000256" key="10">
    <source>
        <dbReference type="ARBA" id="ARBA00023145"/>
    </source>
</evidence>
<evidence type="ECO:0000256" key="12">
    <source>
        <dbReference type="PIRSR" id="PIRSR621190-1"/>
    </source>
</evidence>
<dbReference type="InterPro" id="IPR001818">
    <property type="entry name" value="Pept_M10_metallopeptidase"/>
</dbReference>
<evidence type="ECO:0000256" key="9">
    <source>
        <dbReference type="ARBA" id="ARBA00023049"/>
    </source>
</evidence>
<evidence type="ECO:0000256" key="5">
    <source>
        <dbReference type="ARBA" id="ARBA00022737"/>
    </source>
</evidence>
<dbReference type="EMBL" id="GDRN01102428">
    <property type="protein sequence ID" value="JAI58232.1"/>
    <property type="molecule type" value="Transcribed_RNA"/>
</dbReference>
<dbReference type="PANTHER" id="PTHR10201:SF291">
    <property type="entry name" value="MATRIX METALLOPROTEINASE 1, ISOFORM C-RELATED"/>
    <property type="match status" value="1"/>
</dbReference>
<name>A0A0N7ZA96_SCYOL</name>
<dbReference type="CDD" id="cd04278">
    <property type="entry name" value="ZnMc_MMP"/>
    <property type="match status" value="1"/>
</dbReference>
<dbReference type="SUPFAM" id="SSF55486">
    <property type="entry name" value="Metalloproteases ('zincins'), catalytic domain"/>
    <property type="match status" value="1"/>
</dbReference>
<feature type="compositionally biased region" description="Polar residues" evidence="16">
    <location>
        <begin position="537"/>
        <end position="556"/>
    </location>
</feature>
<evidence type="ECO:0000256" key="13">
    <source>
        <dbReference type="PIRSR" id="PIRSR621190-2"/>
    </source>
</evidence>
<dbReference type="GO" id="GO:0030198">
    <property type="term" value="P:extracellular matrix organization"/>
    <property type="evidence" value="ECO:0007669"/>
    <property type="project" value="TreeGrafter"/>
</dbReference>
<feature type="modified residue" description="Phosphotyrosine; by PKDCC" evidence="14">
    <location>
        <position position="384"/>
    </location>
</feature>
<accession>A0A0N7ZA96</accession>
<dbReference type="AlphaFoldDB" id="A0A0N7ZA96"/>
<dbReference type="Pfam" id="PF00045">
    <property type="entry name" value="Hemopexin"/>
    <property type="match status" value="4"/>
</dbReference>
<dbReference type="FunFam" id="3.40.390.10:FF:000022">
    <property type="entry name" value="Matrix metalloproteinase 1, isoform C"/>
    <property type="match status" value="1"/>
</dbReference>
<feature type="repeat" description="Hemopexin" evidence="15">
    <location>
        <begin position="350"/>
        <end position="395"/>
    </location>
</feature>
<keyword evidence="8 13" id="KW-0106">Calcium</keyword>
<organism evidence="19">
    <name type="scientific">Scylla olivacea</name>
    <name type="common">Orange mud crab</name>
    <name type="synonym">Cancer olivacea</name>
    <dbReference type="NCBI Taxonomy" id="85551"/>
    <lineage>
        <taxon>Eukaryota</taxon>
        <taxon>Metazoa</taxon>
        <taxon>Ecdysozoa</taxon>
        <taxon>Arthropoda</taxon>
        <taxon>Crustacea</taxon>
        <taxon>Multicrustacea</taxon>
        <taxon>Malacostraca</taxon>
        <taxon>Eumalacostraca</taxon>
        <taxon>Eucarida</taxon>
        <taxon>Decapoda</taxon>
        <taxon>Pleocyemata</taxon>
        <taxon>Brachyura</taxon>
        <taxon>Eubrachyura</taxon>
        <taxon>Portunoidea</taxon>
        <taxon>Portunidae</taxon>
        <taxon>Portuninae</taxon>
        <taxon>Scylla</taxon>
    </lineage>
</organism>
<feature type="repeat" description="Hemopexin" evidence="15">
    <location>
        <begin position="396"/>
        <end position="445"/>
    </location>
</feature>
<feature type="binding site" evidence="13">
    <location>
        <position position="184"/>
    </location>
    <ligand>
        <name>Ca(2+)</name>
        <dbReference type="ChEBI" id="CHEBI:29108"/>
        <label>3</label>
    </ligand>
</feature>
<feature type="binding site" evidence="13">
    <location>
        <position position="204"/>
    </location>
    <ligand>
        <name>Ca(2+)</name>
        <dbReference type="ChEBI" id="CHEBI:29108"/>
        <label>3</label>
    </ligand>
</feature>
<dbReference type="GO" id="GO:0030574">
    <property type="term" value="P:collagen catabolic process"/>
    <property type="evidence" value="ECO:0007669"/>
    <property type="project" value="TreeGrafter"/>
</dbReference>
<evidence type="ECO:0000256" key="7">
    <source>
        <dbReference type="ARBA" id="ARBA00022833"/>
    </source>
</evidence>
<dbReference type="SMART" id="SM00235">
    <property type="entry name" value="ZnMc"/>
    <property type="match status" value="1"/>
</dbReference>
<feature type="active site" evidence="12">
    <location>
        <position position="226"/>
    </location>
</feature>
<evidence type="ECO:0000256" key="8">
    <source>
        <dbReference type="ARBA" id="ARBA00022837"/>
    </source>
</evidence>
<dbReference type="InterPro" id="IPR036375">
    <property type="entry name" value="Hemopexin-like_dom_sf"/>
</dbReference>
<evidence type="ECO:0000256" key="2">
    <source>
        <dbReference type="ARBA" id="ARBA00022670"/>
    </source>
</evidence>
<feature type="binding site" evidence="13">
    <location>
        <position position="243"/>
    </location>
    <ligand>
        <name>Zn(2+)</name>
        <dbReference type="ChEBI" id="CHEBI:29105"/>
        <label>2</label>
        <note>catalytic</note>
    </ligand>
</feature>
<dbReference type="GO" id="GO:0031012">
    <property type="term" value="C:extracellular matrix"/>
    <property type="evidence" value="ECO:0007669"/>
    <property type="project" value="InterPro"/>
</dbReference>
<dbReference type="InterPro" id="IPR002477">
    <property type="entry name" value="Peptidoglycan-bd-like"/>
</dbReference>
<keyword evidence="10" id="KW-0865">Zymogen</keyword>
<dbReference type="PROSITE" id="PS51642">
    <property type="entry name" value="HEMOPEXIN_2"/>
    <property type="match status" value="4"/>
</dbReference>
<feature type="binding site" evidence="13">
    <location>
        <position position="200"/>
    </location>
    <ligand>
        <name>Ca(2+)</name>
        <dbReference type="ChEBI" id="CHEBI:29108"/>
        <label>2</label>
    </ligand>
</feature>
<evidence type="ECO:0000256" key="16">
    <source>
        <dbReference type="SAM" id="MobiDB-lite"/>
    </source>
</evidence>
<evidence type="ECO:0000256" key="6">
    <source>
        <dbReference type="ARBA" id="ARBA00022801"/>
    </source>
</evidence>
<dbReference type="Pfam" id="PF00413">
    <property type="entry name" value="Peptidase_M10"/>
    <property type="match status" value="1"/>
</dbReference>
<keyword evidence="2" id="KW-0645">Protease</keyword>
<feature type="binding site" evidence="13">
    <location>
        <position position="191"/>
    </location>
    <ligand>
        <name>Zn(2+)</name>
        <dbReference type="ChEBI" id="CHEBI:29105"/>
        <label>1</label>
    </ligand>
</feature>
<dbReference type="GO" id="GO:0006508">
    <property type="term" value="P:proteolysis"/>
    <property type="evidence" value="ECO:0007669"/>
    <property type="project" value="UniProtKB-KW"/>
</dbReference>
<keyword evidence="6" id="KW-0378">Hydrolase</keyword>
<comment type="cofactor">
    <cofactor evidence="13">
        <name>Zn(2+)</name>
        <dbReference type="ChEBI" id="CHEBI:29105"/>
    </cofactor>
    <text evidence="13">Binds 2 Zn(2+) ions per subunit.</text>
</comment>
<keyword evidence="7 13" id="KW-0862">Zinc</keyword>
<keyword evidence="9" id="KW-0482">Metalloprotease</keyword>
<evidence type="ECO:0000256" key="14">
    <source>
        <dbReference type="PIRSR" id="PIRSR621190-4"/>
    </source>
</evidence>
<dbReference type="FunFam" id="2.110.10.10:FF:000007">
    <property type="entry name" value="stromelysin-3 isoform X2"/>
    <property type="match status" value="1"/>
</dbReference>
<sequence length="631" mass="69473">MVTLNRLFGAAVTLCVGALAMPSAKLISGTTSAMLYFSRFGYMNPKVLNPQSGSLLSEETIRNSIMDFQAFAGLNLTGVLDEETLEVMNLPRCGVKDKVGFGTNARRKRYALQGSRWRVKTITYRITKYPRGLLKNDVDREIAAAFQVWEDVTDLQFQRTSSGKVHIEVRFEKGEHGDGDPFDGPGGTLAHAYFPIYGGDAHFDDSEVWTLRSNRGTNLFQVAAHEFGHSLGLSHSDVRSSLMAPFYRGYESSFELDQDDIKGIQALYGKKTTRPTPATQPPTNVAGGDSSSGGGESGGILCRDASIDAIVTLSDKKTYVFKGSQYWELTDKGVAAGYPRSISADWEGLPSNIDAAFTWSNGNTYFFKDDNYWRFNGKTGTSGYPKKISKGFAGVPNNIDAAFVWSGNGKIYFFKDSQYWRFDPTQRPPVRESYPKPVSNWENLPDNIDDALQYSNGYTYFFKDGQYWRFNDRAFRVDTAEPNFPRPAGYWWFGCPASGSQMSAVHKNPVYAPLPSNDNEDDTLDADGSDGSDDDFNNQMPKIGGSQSLGYQANQQDPDKNAASGQTLPASLLSILLALLPSLLLKSSLKDSGGYNLEGFDFAEVVLHHGLILAVGDLVGTTAHLNLIAEM</sequence>
<reference evidence="19" key="1">
    <citation type="submission" date="2015-09" db="EMBL/GenBank/DDBJ databases">
        <title>Scylla olivacea transcriptome.</title>
        <authorList>
            <person name="Ikhwanuddin M."/>
        </authorList>
    </citation>
    <scope>NUCLEOTIDE SEQUENCE</scope>
</reference>
<feature type="binding site" evidence="13">
    <location>
        <position position="205"/>
    </location>
    <ligand>
        <name>Ca(2+)</name>
        <dbReference type="ChEBI" id="CHEBI:29108"/>
        <label>1</label>
    </ligand>
</feature>
<dbReference type="InterPro" id="IPR024079">
    <property type="entry name" value="MetalloPept_cat_dom_sf"/>
</dbReference>
<feature type="binding site" evidence="13">
    <location>
        <position position="449"/>
    </location>
    <ligand>
        <name>Ca(2+)</name>
        <dbReference type="ChEBI" id="CHEBI:29108"/>
        <label>4</label>
    </ligand>
</feature>
<dbReference type="SUPFAM" id="SSF50923">
    <property type="entry name" value="Hemopexin-like domain"/>
    <property type="match status" value="1"/>
</dbReference>
<feature type="binding site" evidence="13">
    <location>
        <position position="207"/>
    </location>
    <ligand>
        <name>Ca(2+)</name>
        <dbReference type="ChEBI" id="CHEBI:29108"/>
        <label>3</label>
    </ligand>
</feature>
<feature type="binding site" evidence="13">
    <location>
        <position position="310"/>
    </location>
    <ligand>
        <name>Ca(2+)</name>
        <dbReference type="ChEBI" id="CHEBI:29108"/>
        <label>5</label>
    </ligand>
</feature>
<evidence type="ECO:0000256" key="15">
    <source>
        <dbReference type="PROSITE-ProRule" id="PRU01011"/>
    </source>
</evidence>
<evidence type="ECO:0000256" key="17">
    <source>
        <dbReference type="SAM" id="SignalP"/>
    </source>
</evidence>
<feature type="binding site" description="in inhibited form" evidence="13">
    <location>
        <position position="93"/>
    </location>
    <ligand>
        <name>Zn(2+)</name>
        <dbReference type="ChEBI" id="CHEBI:29105"/>
        <label>2</label>
        <note>catalytic</note>
    </ligand>
</feature>
<keyword evidence="5" id="KW-0677">Repeat</keyword>
<dbReference type="Gene3D" id="3.40.390.10">
    <property type="entry name" value="Collagenase (Catalytic Domain)"/>
    <property type="match status" value="1"/>
</dbReference>
<dbReference type="SUPFAM" id="SSF47090">
    <property type="entry name" value="PGBD-like"/>
    <property type="match status" value="1"/>
</dbReference>
<evidence type="ECO:0000256" key="1">
    <source>
        <dbReference type="ARBA" id="ARBA00010370"/>
    </source>
</evidence>
<keyword evidence="11" id="KW-1015">Disulfide bond</keyword>
<feature type="binding site" evidence="13">
    <location>
        <position position="178"/>
    </location>
    <ligand>
        <name>Zn(2+)</name>
        <dbReference type="ChEBI" id="CHEBI:29105"/>
        <label>1</label>
    </ligand>
</feature>
<dbReference type="PRINTS" id="PR00138">
    <property type="entry name" value="MATRIXIN"/>
</dbReference>
<dbReference type="SMART" id="SM00120">
    <property type="entry name" value="HX"/>
    <property type="match status" value="4"/>
</dbReference>
<feature type="binding site" evidence="13">
    <location>
        <position position="225"/>
    </location>
    <ligand>
        <name>Zn(2+)</name>
        <dbReference type="ChEBI" id="CHEBI:29105"/>
        <label>2</label>
        <note>catalytic</note>
    </ligand>
</feature>
<proteinExistence type="inferred from homology"/>
<feature type="binding site" evidence="13">
    <location>
        <position position="198"/>
    </location>
    <ligand>
        <name>Ca(2+)</name>
        <dbReference type="ChEBI" id="CHEBI:29108"/>
        <label>2</label>
    </ligand>
</feature>
<evidence type="ECO:0000259" key="18">
    <source>
        <dbReference type="SMART" id="SM00235"/>
    </source>
</evidence>
<evidence type="ECO:0000256" key="3">
    <source>
        <dbReference type="ARBA" id="ARBA00022723"/>
    </source>
</evidence>
<dbReference type="PANTHER" id="PTHR10201">
    <property type="entry name" value="MATRIX METALLOPROTEINASE"/>
    <property type="match status" value="1"/>
</dbReference>
<feature type="compositionally biased region" description="Acidic residues" evidence="16">
    <location>
        <begin position="518"/>
        <end position="536"/>
    </location>
</feature>
<feature type="region of interest" description="Disordered" evidence="16">
    <location>
        <begin position="508"/>
        <end position="564"/>
    </location>
</feature>
<feature type="binding site" evidence="13">
    <location>
        <position position="176"/>
    </location>
    <ligand>
        <name>Zn(2+)</name>
        <dbReference type="ChEBI" id="CHEBI:29105"/>
        <label>1</label>
    </ligand>
</feature>
<dbReference type="InterPro" id="IPR033739">
    <property type="entry name" value="M10A_MMP"/>
</dbReference>
<feature type="binding site" evidence="13">
    <location>
        <position position="202"/>
    </location>
    <ligand>
        <name>Zn(2+)</name>
        <dbReference type="ChEBI" id="CHEBI:29105"/>
        <label>1</label>
    </ligand>
</feature>
<feature type="signal peptide" evidence="17">
    <location>
        <begin position="1"/>
        <end position="20"/>
    </location>
</feature>
<dbReference type="InterPro" id="IPR000585">
    <property type="entry name" value="Hemopexin-like_dom"/>
</dbReference>
<dbReference type="InterPro" id="IPR021190">
    <property type="entry name" value="Pept_M10A"/>
</dbReference>
<comment type="cofactor">
    <cofactor evidence="13">
        <name>Ca(2+)</name>
        <dbReference type="ChEBI" id="CHEBI:29108"/>
    </cofactor>
    <text evidence="13">Can bind about 5 Ca(2+) ions per subunit.</text>
</comment>
<dbReference type="InterPro" id="IPR018486">
    <property type="entry name" value="Hemopexin_CS"/>
</dbReference>
<feature type="binding site" evidence="13">
    <location>
        <position position="354"/>
    </location>
    <ligand>
        <name>Ca(2+)</name>
        <dbReference type="ChEBI" id="CHEBI:29108"/>
        <label>4</label>
    </ligand>
</feature>
<dbReference type="PROSITE" id="PS00024">
    <property type="entry name" value="HEMOPEXIN"/>
    <property type="match status" value="1"/>
</dbReference>
<feature type="binding site" evidence="13">
    <location>
        <position position="183"/>
    </location>
    <ligand>
        <name>Ca(2+)</name>
        <dbReference type="ChEBI" id="CHEBI:29108"/>
        <label>3</label>
    </ligand>
</feature>